<dbReference type="PRINTS" id="PR00102">
    <property type="entry name" value="OTCASE"/>
</dbReference>
<feature type="binding site" evidence="5">
    <location>
        <begin position="238"/>
        <end position="239"/>
    </location>
    <ligand>
        <name>L-ornithine</name>
        <dbReference type="ChEBI" id="CHEBI:46911"/>
    </ligand>
</feature>
<feature type="binding site" evidence="5">
    <location>
        <begin position="274"/>
        <end position="275"/>
    </location>
    <ligand>
        <name>carbamoyl phosphate</name>
        <dbReference type="ChEBI" id="CHEBI:58228"/>
    </ligand>
</feature>
<comment type="similarity">
    <text evidence="1 5">Belongs to the aspartate/ornithine carbamoyltransferase superfamily. OTCase family.</text>
</comment>
<feature type="binding site" evidence="5">
    <location>
        <position position="87"/>
    </location>
    <ligand>
        <name>carbamoyl phosphate</name>
        <dbReference type="ChEBI" id="CHEBI:58228"/>
    </ligand>
</feature>
<dbReference type="NCBIfam" id="NF001986">
    <property type="entry name" value="PRK00779.1"/>
    <property type="match status" value="1"/>
</dbReference>
<evidence type="ECO:0000256" key="4">
    <source>
        <dbReference type="ARBA" id="ARBA00048772"/>
    </source>
</evidence>
<protein>
    <recommendedName>
        <fullName evidence="2 5">Ornithine carbamoyltransferase</fullName>
        <shortName evidence="5">OTCase</shortName>
        <ecNumber evidence="2 5">2.1.3.3</ecNumber>
    </recommendedName>
</protein>
<evidence type="ECO:0000256" key="3">
    <source>
        <dbReference type="ARBA" id="ARBA00022679"/>
    </source>
</evidence>
<proteinExistence type="inferred from homology"/>
<evidence type="ECO:0000313" key="8">
    <source>
        <dbReference type="EMBL" id="HHQ80169.1"/>
    </source>
</evidence>
<dbReference type="InterPro" id="IPR036901">
    <property type="entry name" value="Asp/Orn_carbamoylTrfase_sf"/>
</dbReference>
<accession>A0A7J3ZJE9</accession>
<evidence type="ECO:0000259" key="6">
    <source>
        <dbReference type="Pfam" id="PF00185"/>
    </source>
</evidence>
<dbReference type="NCBIfam" id="TIGR00658">
    <property type="entry name" value="orni_carb_tr"/>
    <property type="match status" value="1"/>
</dbReference>
<dbReference type="EMBL" id="DRZC01000026">
    <property type="protein sequence ID" value="HHQ80169.1"/>
    <property type="molecule type" value="Genomic_DNA"/>
</dbReference>
<comment type="caution">
    <text evidence="8">The sequence shown here is derived from an EMBL/GenBank/DDBJ whole genome shotgun (WGS) entry which is preliminary data.</text>
</comment>
<feature type="binding site" evidence="5">
    <location>
        <position position="302"/>
    </location>
    <ligand>
        <name>carbamoyl phosphate</name>
        <dbReference type="ChEBI" id="CHEBI:58228"/>
    </ligand>
</feature>
<feature type="binding site" evidence="5">
    <location>
        <begin position="138"/>
        <end position="141"/>
    </location>
    <ligand>
        <name>carbamoyl phosphate</name>
        <dbReference type="ChEBI" id="CHEBI:58228"/>
    </ligand>
</feature>
<dbReference type="InterPro" id="IPR006130">
    <property type="entry name" value="Asp/Orn_carbamoylTrfase"/>
</dbReference>
<evidence type="ECO:0000259" key="7">
    <source>
        <dbReference type="Pfam" id="PF02729"/>
    </source>
</evidence>
<dbReference type="InterPro" id="IPR006132">
    <property type="entry name" value="Asp/Orn_carbamoyltranf_P-bd"/>
</dbReference>
<dbReference type="Pfam" id="PF02729">
    <property type="entry name" value="OTCace_N"/>
    <property type="match status" value="1"/>
</dbReference>
<dbReference type="InterPro" id="IPR002292">
    <property type="entry name" value="Orn/put_carbamltrans"/>
</dbReference>
<feature type="domain" description="Aspartate/ornithine carbamoyltransferase carbamoyl-P binding" evidence="7">
    <location>
        <begin position="12"/>
        <end position="151"/>
    </location>
</feature>
<organism evidence="8">
    <name type="scientific">Fervidicoccus fontis</name>
    <dbReference type="NCBI Taxonomy" id="683846"/>
    <lineage>
        <taxon>Archaea</taxon>
        <taxon>Thermoproteota</taxon>
        <taxon>Thermoprotei</taxon>
        <taxon>Fervidicoccales</taxon>
        <taxon>Fervidicoccaceae</taxon>
        <taxon>Fervidicoccus</taxon>
    </lineage>
</organism>
<feature type="binding site" evidence="5">
    <location>
        <position position="170"/>
    </location>
    <ligand>
        <name>L-ornithine</name>
        <dbReference type="ChEBI" id="CHEBI:46911"/>
    </ligand>
</feature>
<dbReference type="AlphaFoldDB" id="A0A7J3ZJE9"/>
<comment type="subcellular location">
    <subcellularLocation>
        <location evidence="5">Cytoplasm</location>
    </subcellularLocation>
</comment>
<feature type="binding site" evidence="5">
    <location>
        <position position="234"/>
    </location>
    <ligand>
        <name>L-ornithine</name>
        <dbReference type="ChEBI" id="CHEBI:46911"/>
    </ligand>
</feature>
<dbReference type="GO" id="GO:0019240">
    <property type="term" value="P:citrulline biosynthetic process"/>
    <property type="evidence" value="ECO:0007669"/>
    <property type="project" value="TreeGrafter"/>
</dbReference>
<dbReference type="FunFam" id="3.40.50.1370:FF:000008">
    <property type="entry name" value="Ornithine carbamoyltransferase"/>
    <property type="match status" value="1"/>
</dbReference>
<feature type="binding site" evidence="5">
    <location>
        <begin position="60"/>
        <end position="63"/>
    </location>
    <ligand>
        <name>carbamoyl phosphate</name>
        <dbReference type="ChEBI" id="CHEBI:58228"/>
    </ligand>
</feature>
<evidence type="ECO:0000256" key="2">
    <source>
        <dbReference type="ARBA" id="ARBA00013007"/>
    </source>
</evidence>
<dbReference type="Gene3D" id="3.40.50.1370">
    <property type="entry name" value="Aspartate/ornithine carbamoyltransferase"/>
    <property type="match status" value="2"/>
</dbReference>
<dbReference type="PRINTS" id="PR00100">
    <property type="entry name" value="AOTCASE"/>
</dbReference>
<dbReference type="SUPFAM" id="SSF53671">
    <property type="entry name" value="Aspartate/ornithine carbamoyltransferase"/>
    <property type="match status" value="1"/>
</dbReference>
<dbReference type="PROSITE" id="PS00097">
    <property type="entry name" value="CARBAMOYLTRANSFERASE"/>
    <property type="match status" value="1"/>
</dbReference>
<dbReference type="InterPro" id="IPR006131">
    <property type="entry name" value="Asp_carbamoyltransf_Asp/Orn-bd"/>
</dbReference>
<dbReference type="InterPro" id="IPR024904">
    <property type="entry name" value="OTCase_ArgI"/>
</dbReference>
<dbReference type="Pfam" id="PF00185">
    <property type="entry name" value="OTCace"/>
    <property type="match status" value="1"/>
</dbReference>
<name>A0A7J3ZJE9_9CREN</name>
<dbReference type="PANTHER" id="PTHR45753:SF3">
    <property type="entry name" value="ORNITHINE TRANSCARBAMYLASE, MITOCHONDRIAL"/>
    <property type="match status" value="1"/>
</dbReference>
<dbReference type="GO" id="GO:0004585">
    <property type="term" value="F:ornithine carbamoyltransferase activity"/>
    <property type="evidence" value="ECO:0007669"/>
    <property type="project" value="UniProtKB-UniRule"/>
</dbReference>
<reference evidence="8" key="1">
    <citation type="journal article" date="2020" name="mSystems">
        <title>Genome- and Community-Level Interaction Insights into Carbon Utilization and Element Cycling Functions of Hydrothermarchaeota in Hydrothermal Sediment.</title>
        <authorList>
            <person name="Zhou Z."/>
            <person name="Liu Y."/>
            <person name="Xu W."/>
            <person name="Pan J."/>
            <person name="Luo Z.H."/>
            <person name="Li M."/>
        </authorList>
    </citation>
    <scope>NUCLEOTIDE SEQUENCE [LARGE SCALE GENOMIC DNA]</scope>
    <source>
        <strain evidence="8">SpSt-1116</strain>
    </source>
</reference>
<keyword evidence="3 5" id="KW-0808">Transferase</keyword>
<evidence type="ECO:0000256" key="1">
    <source>
        <dbReference type="ARBA" id="ARBA00007805"/>
    </source>
</evidence>
<dbReference type="GO" id="GO:0016597">
    <property type="term" value="F:amino acid binding"/>
    <property type="evidence" value="ECO:0007669"/>
    <property type="project" value="InterPro"/>
</dbReference>
<dbReference type="HAMAP" id="MF_01109">
    <property type="entry name" value="OTCase"/>
    <property type="match status" value="1"/>
</dbReference>
<dbReference type="PANTHER" id="PTHR45753">
    <property type="entry name" value="ORNITHINE CARBAMOYLTRANSFERASE, MITOCHONDRIAL"/>
    <property type="match status" value="1"/>
</dbReference>
<dbReference type="EC" id="2.1.3.3" evidence="2 5"/>
<dbReference type="GO" id="GO:0005737">
    <property type="term" value="C:cytoplasm"/>
    <property type="evidence" value="ECO:0007669"/>
    <property type="project" value="UniProtKB-SubCell"/>
</dbReference>
<keyword evidence="5" id="KW-0963">Cytoplasm</keyword>
<dbReference type="GO" id="GO:0042450">
    <property type="term" value="P:L-arginine biosynthetic process via ornithine"/>
    <property type="evidence" value="ECO:0007669"/>
    <property type="project" value="UniProtKB-UniRule"/>
</dbReference>
<sequence length="323" mass="36640">MSLKSPCNAPCLLSIADLCSEEIREIIELGLELKRKYYSGEKRVELLKDLSFVILFEKPSTRTRVSFELAVVQLGGYPIILYSHELQLARGETVADTARVLSRYVDGIIARVRKHEFLVELARHSSVPVVNALSDREHPVQALGDLMTIRERFGRLEGLTLAFVGDGRSNVSSSLLLAAPMVGLNVRVAAPRPLWPSKEYVEFARRMCESFNCTIELTEDPKEGVRDANIVYTDVWVSMGFEEEGAWRRKVLQPYQVNRELLQLASKDHIFMHCLPAVRGEEVTDEVIDGSSSVVWEQAENRLHVQKGLLAYMYRNYDRAGKR</sequence>
<feature type="domain" description="Aspartate/ornithine carbamoyltransferase Asp/Orn-binding" evidence="6">
    <location>
        <begin position="157"/>
        <end position="313"/>
    </location>
</feature>
<feature type="binding site" evidence="5">
    <location>
        <position position="111"/>
    </location>
    <ligand>
        <name>carbamoyl phosphate</name>
        <dbReference type="ChEBI" id="CHEBI:58228"/>
    </ligand>
</feature>
<evidence type="ECO:0000256" key="5">
    <source>
        <dbReference type="HAMAP-Rule" id="MF_01109"/>
    </source>
</evidence>
<comment type="catalytic activity">
    <reaction evidence="4 5">
        <text>carbamoyl phosphate + L-ornithine = L-citrulline + phosphate + H(+)</text>
        <dbReference type="Rhea" id="RHEA:19513"/>
        <dbReference type="ChEBI" id="CHEBI:15378"/>
        <dbReference type="ChEBI" id="CHEBI:43474"/>
        <dbReference type="ChEBI" id="CHEBI:46911"/>
        <dbReference type="ChEBI" id="CHEBI:57743"/>
        <dbReference type="ChEBI" id="CHEBI:58228"/>
        <dbReference type="EC" id="2.1.3.3"/>
    </reaction>
</comment>
<gene>
    <name evidence="8" type="primary">argF</name>
    <name evidence="8" type="ORF">ENM78_01715</name>
</gene>